<keyword evidence="2" id="KW-1185">Reference proteome</keyword>
<sequence length="79" mass="9038">MKEKNCEIFIANTVFKVIGCGGKLSKPLFRPEMLSSSKDDISPDINVKQLNFLNIRKYASSCDITEKCCEKFYDQRPVI</sequence>
<dbReference type="EnsemblMetazoa" id="GPAI042752-RA">
    <property type="protein sequence ID" value="GPAI042752-PA"/>
    <property type="gene ID" value="GPAI042752"/>
</dbReference>
<evidence type="ECO:0000313" key="1">
    <source>
        <dbReference type="EnsemblMetazoa" id="GPAI042752-PA"/>
    </source>
</evidence>
<dbReference type="AlphaFoldDB" id="A0A1B0AE17"/>
<protein>
    <submittedName>
        <fullName evidence="1">Uncharacterized protein</fullName>
    </submittedName>
</protein>
<accession>A0A1B0AE17</accession>
<dbReference type="Proteomes" id="UP000092445">
    <property type="component" value="Unassembled WGS sequence"/>
</dbReference>
<dbReference type="VEuPathDB" id="VectorBase:GPAI042752"/>
<organism evidence="1 2">
    <name type="scientific">Glossina pallidipes</name>
    <name type="common">Tsetse fly</name>
    <dbReference type="NCBI Taxonomy" id="7398"/>
    <lineage>
        <taxon>Eukaryota</taxon>
        <taxon>Metazoa</taxon>
        <taxon>Ecdysozoa</taxon>
        <taxon>Arthropoda</taxon>
        <taxon>Hexapoda</taxon>
        <taxon>Insecta</taxon>
        <taxon>Pterygota</taxon>
        <taxon>Neoptera</taxon>
        <taxon>Endopterygota</taxon>
        <taxon>Diptera</taxon>
        <taxon>Brachycera</taxon>
        <taxon>Muscomorpha</taxon>
        <taxon>Hippoboscoidea</taxon>
        <taxon>Glossinidae</taxon>
        <taxon>Glossina</taxon>
    </lineage>
</organism>
<proteinExistence type="predicted"/>
<name>A0A1B0AE17_GLOPL</name>
<reference evidence="2" key="1">
    <citation type="submission" date="2014-03" db="EMBL/GenBank/DDBJ databases">
        <authorList>
            <person name="Aksoy S."/>
            <person name="Warren W."/>
            <person name="Wilson R.K."/>
        </authorList>
    </citation>
    <scope>NUCLEOTIDE SEQUENCE [LARGE SCALE GENOMIC DNA]</scope>
    <source>
        <strain evidence="2">IAEA</strain>
    </source>
</reference>
<evidence type="ECO:0000313" key="2">
    <source>
        <dbReference type="Proteomes" id="UP000092445"/>
    </source>
</evidence>
<reference evidence="1" key="2">
    <citation type="submission" date="2020-05" db="UniProtKB">
        <authorList>
            <consortium name="EnsemblMetazoa"/>
        </authorList>
    </citation>
    <scope>IDENTIFICATION</scope>
    <source>
        <strain evidence="1">IAEA</strain>
    </source>
</reference>